<gene>
    <name evidence="1" type="ORF">SAMN04488042_102149</name>
</gene>
<evidence type="ECO:0000313" key="2">
    <source>
        <dbReference type="Proteomes" id="UP000199144"/>
    </source>
</evidence>
<dbReference type="Proteomes" id="UP000199144">
    <property type="component" value="Unassembled WGS sequence"/>
</dbReference>
<evidence type="ECO:0000313" key="1">
    <source>
        <dbReference type="EMBL" id="SFL92099.1"/>
    </source>
</evidence>
<dbReference type="AlphaFoldDB" id="A0A1I4LMD5"/>
<name>A0A1I4LMD5_9RHOB</name>
<organism evidence="1 2">
    <name type="scientific">Shimia aestuarii</name>
    <dbReference type="NCBI Taxonomy" id="254406"/>
    <lineage>
        <taxon>Bacteria</taxon>
        <taxon>Pseudomonadati</taxon>
        <taxon>Pseudomonadota</taxon>
        <taxon>Alphaproteobacteria</taxon>
        <taxon>Rhodobacterales</taxon>
        <taxon>Roseobacteraceae</taxon>
    </lineage>
</organism>
<protein>
    <submittedName>
        <fullName evidence="1">Uncharacterized protein</fullName>
    </submittedName>
</protein>
<dbReference type="STRING" id="254406.SAMN04488042_102149"/>
<accession>A0A1I4LMD5</accession>
<dbReference type="RefSeq" id="WP_093092942.1">
    <property type="nucleotide sequence ID" value="NZ_FOTQ01000002.1"/>
</dbReference>
<proteinExistence type="predicted"/>
<dbReference type="EMBL" id="FOTQ01000002">
    <property type="protein sequence ID" value="SFL92099.1"/>
    <property type="molecule type" value="Genomic_DNA"/>
</dbReference>
<keyword evidence="2" id="KW-1185">Reference proteome</keyword>
<dbReference type="OrthoDB" id="7659281at2"/>
<reference evidence="1 2" key="1">
    <citation type="submission" date="2016-10" db="EMBL/GenBank/DDBJ databases">
        <authorList>
            <person name="de Groot N.N."/>
        </authorList>
    </citation>
    <scope>NUCLEOTIDE SEQUENCE [LARGE SCALE GENOMIC DNA]</scope>
    <source>
        <strain evidence="1 2">DSM 15283</strain>
    </source>
</reference>
<sequence>MSVVSSSFAKSTARGGVVLLLGAALALSACGKRKEDKISFNGKYFASKAEKVSKEERDHFIVEVRRAFQDIAAAKEAGRYEAIRYCIKEYGTSKMDWVIGPDSENIVPADDMITLEGYCRP</sequence>